<protein>
    <submittedName>
        <fullName evidence="2">Uncharacterized protein</fullName>
    </submittedName>
</protein>
<comment type="caution">
    <text evidence="2">The sequence shown here is derived from an EMBL/GenBank/DDBJ whole genome shotgun (WGS) entry which is preliminary data.</text>
</comment>
<dbReference type="Proteomes" id="UP000298213">
    <property type="component" value="Unassembled WGS sequence"/>
</dbReference>
<dbReference type="InterPro" id="IPR045510">
    <property type="entry name" value="DUF6481"/>
</dbReference>
<proteinExistence type="predicted"/>
<feature type="region of interest" description="Disordered" evidence="1">
    <location>
        <begin position="55"/>
        <end position="105"/>
    </location>
</feature>
<feature type="compositionally biased region" description="Basic and acidic residues" evidence="1">
    <location>
        <begin position="22"/>
        <end position="32"/>
    </location>
</feature>
<dbReference type="RefSeq" id="WP_135089942.1">
    <property type="nucleotide sequence ID" value="NZ_SPDV01000057.1"/>
</dbReference>
<gene>
    <name evidence="2" type="ORF">E2493_18700</name>
</gene>
<dbReference type="AlphaFoldDB" id="A0A4Y8ZL22"/>
<sequence length="105" mass="11453">MKSYRDPSFQDRVGRAAAAKKKALDALRSKPPVDEAVVAERQAARLKREAAEAEKRAARRAAEQAAKEAKEAEAAAKLAAQPAPRSEAELKAARDARYAARKNRK</sequence>
<name>A0A4Y8ZL22_9SPHN</name>
<reference evidence="2 3" key="1">
    <citation type="submission" date="2019-03" db="EMBL/GenBank/DDBJ databases">
        <title>Genome sequence of Sphingomonas sp. 17J27-24.</title>
        <authorList>
            <person name="Kim M."/>
            <person name="Maeng S."/>
            <person name="Sathiyaraj S."/>
        </authorList>
    </citation>
    <scope>NUCLEOTIDE SEQUENCE [LARGE SCALE GENOMIC DNA]</scope>
    <source>
        <strain evidence="2 3">17J27-24</strain>
    </source>
</reference>
<dbReference type="EMBL" id="SPDV01000057">
    <property type="protein sequence ID" value="TFI56711.1"/>
    <property type="molecule type" value="Genomic_DNA"/>
</dbReference>
<dbReference type="Pfam" id="PF20089">
    <property type="entry name" value="DUF6481"/>
    <property type="match status" value="1"/>
</dbReference>
<organism evidence="2 3">
    <name type="scientific">Sphingomonas parva</name>
    <dbReference type="NCBI Taxonomy" id="2555898"/>
    <lineage>
        <taxon>Bacteria</taxon>
        <taxon>Pseudomonadati</taxon>
        <taxon>Pseudomonadota</taxon>
        <taxon>Alphaproteobacteria</taxon>
        <taxon>Sphingomonadales</taxon>
        <taxon>Sphingomonadaceae</taxon>
        <taxon>Sphingomonas</taxon>
    </lineage>
</organism>
<evidence type="ECO:0000313" key="2">
    <source>
        <dbReference type="EMBL" id="TFI56711.1"/>
    </source>
</evidence>
<evidence type="ECO:0000313" key="3">
    <source>
        <dbReference type="Proteomes" id="UP000298213"/>
    </source>
</evidence>
<keyword evidence="3" id="KW-1185">Reference proteome</keyword>
<accession>A0A4Y8ZL22</accession>
<feature type="compositionally biased region" description="Basic and acidic residues" evidence="1">
    <location>
        <begin position="86"/>
        <end position="98"/>
    </location>
</feature>
<evidence type="ECO:0000256" key="1">
    <source>
        <dbReference type="SAM" id="MobiDB-lite"/>
    </source>
</evidence>
<feature type="region of interest" description="Disordered" evidence="1">
    <location>
        <begin position="1"/>
        <end position="32"/>
    </location>
</feature>
<feature type="compositionally biased region" description="Low complexity" evidence="1">
    <location>
        <begin position="75"/>
        <end position="85"/>
    </location>
</feature>
<feature type="compositionally biased region" description="Basic and acidic residues" evidence="1">
    <location>
        <begin position="1"/>
        <end position="14"/>
    </location>
</feature>
<feature type="compositionally biased region" description="Basic and acidic residues" evidence="1">
    <location>
        <begin position="55"/>
        <end position="74"/>
    </location>
</feature>